<name>A0A0H3EMG3_ECO8N</name>
<feature type="transmembrane region" description="Helical" evidence="15">
    <location>
        <begin position="370"/>
        <end position="391"/>
    </location>
</feature>
<dbReference type="RefSeq" id="WP_001109555.1">
    <property type="nucleotide sequence ID" value="NC_017634.1"/>
</dbReference>
<evidence type="ECO:0000256" key="9">
    <source>
        <dbReference type="ARBA" id="ARBA00022837"/>
    </source>
</evidence>
<evidence type="ECO:0000256" key="4">
    <source>
        <dbReference type="ARBA" id="ARBA00022448"/>
    </source>
</evidence>
<comment type="similarity">
    <text evidence="3 14">Belongs to the GSP F family.</text>
</comment>
<keyword evidence="11 15" id="KW-1133">Transmembrane helix</keyword>
<comment type="subcellular location">
    <subcellularLocation>
        <location evidence="2 14">Cell inner membrane</location>
        <topology evidence="2 14">Multi-pass membrane protein</topology>
    </subcellularLocation>
</comment>
<evidence type="ECO:0000313" key="18">
    <source>
        <dbReference type="Proteomes" id="UP000008614"/>
    </source>
</evidence>
<keyword evidence="5" id="KW-1003">Cell membrane</keyword>
<evidence type="ECO:0000256" key="6">
    <source>
        <dbReference type="ARBA" id="ARBA00022519"/>
    </source>
</evidence>
<dbReference type="HOGENOM" id="CLU_035032_0_1_6"/>
<feature type="domain" description="Type II secretion system protein GspF" evidence="16">
    <location>
        <begin position="64"/>
        <end position="187"/>
    </location>
</feature>
<dbReference type="KEGG" id="eln:NRG857_16485"/>
<dbReference type="InterPro" id="IPR011850">
    <property type="entry name" value="T2SS_GspF"/>
</dbReference>
<dbReference type="EMBL" id="CP001855">
    <property type="protein sequence ID" value="ADR28705.1"/>
    <property type="molecule type" value="Genomic_DNA"/>
</dbReference>
<evidence type="ECO:0000256" key="11">
    <source>
        <dbReference type="ARBA" id="ARBA00022989"/>
    </source>
</evidence>
<keyword evidence="9" id="KW-0106">Calcium</keyword>
<accession>A0A0H3EMG3</accession>
<sequence length="398" mass="44348">MNYRYRAMTLDGQKLQGIIDANDERQARLRLREEGLFLLDIRPQKSSGVKTRRPRISHSELTLFTRQLATLSAAALPLEESLAVIGQQSSNNRLADVLNQVRSAILEGHPLSDALQHFPTLFDSLYRTLVKAGEKSGLLAPVLEKLADYNENRQKIRSKLIQSLIYPCMLTTVAIVVVIILLTAVVPKITEQFVHMKQQLPLSTRILLGLSDTLQHTGPTLLATVFIVAVGFWLWLKRGNNRHRFHAMLLRVVLIGPLICAINSARYLRTLSILQSSGVPLLDGMNLSTESLSNLEIRKRLANAAENVRQGNSIHLSLEQTAIFPPMMLYMVASGEKSGQLGTLMVRAADNQETLQQNRIALTLSIFEPALIITMALIVLFIVVSVLQPLLQLNSMIN</sequence>
<dbReference type="Proteomes" id="UP000008614">
    <property type="component" value="Chromosome"/>
</dbReference>
<dbReference type="InterPro" id="IPR042094">
    <property type="entry name" value="T2SS_GspF_sf"/>
</dbReference>
<dbReference type="NCBIfam" id="TIGR02120">
    <property type="entry name" value="GspF"/>
    <property type="match status" value="1"/>
</dbReference>
<evidence type="ECO:0000256" key="12">
    <source>
        <dbReference type="ARBA" id="ARBA00023136"/>
    </source>
</evidence>
<evidence type="ECO:0000256" key="15">
    <source>
        <dbReference type="SAM" id="Phobius"/>
    </source>
</evidence>
<organism evidence="17 18">
    <name type="scientific">Escherichia coli O83:H1 (strain NRG 857C / AIEC)</name>
    <dbReference type="NCBI Taxonomy" id="685038"/>
    <lineage>
        <taxon>Bacteria</taxon>
        <taxon>Pseudomonadati</taxon>
        <taxon>Pseudomonadota</taxon>
        <taxon>Gammaproteobacteria</taxon>
        <taxon>Enterobacterales</taxon>
        <taxon>Enterobacteriaceae</taxon>
        <taxon>Escherichia</taxon>
    </lineage>
</organism>
<evidence type="ECO:0000256" key="10">
    <source>
        <dbReference type="ARBA" id="ARBA00022927"/>
    </source>
</evidence>
<evidence type="ECO:0000256" key="13">
    <source>
        <dbReference type="ARBA" id="ARBA00030750"/>
    </source>
</evidence>
<keyword evidence="4 14" id="KW-0813">Transport</keyword>
<feature type="transmembrane region" description="Helical" evidence="15">
    <location>
        <begin position="217"/>
        <end position="236"/>
    </location>
</feature>
<dbReference type="InterPro" id="IPR001992">
    <property type="entry name" value="T2SS_GspF/T4SS_PilC_CS"/>
</dbReference>
<keyword evidence="10" id="KW-0653">Protein transport</keyword>
<dbReference type="PATRIC" id="fig|685038.3.peg.3362"/>
<dbReference type="PANTHER" id="PTHR30012">
    <property type="entry name" value="GENERAL SECRETION PATHWAY PROTEIN"/>
    <property type="match status" value="1"/>
</dbReference>
<dbReference type="Gene3D" id="1.20.81.30">
    <property type="entry name" value="Type II secretion system (T2SS), domain F"/>
    <property type="match status" value="2"/>
</dbReference>
<evidence type="ECO:0000256" key="8">
    <source>
        <dbReference type="ARBA" id="ARBA00022723"/>
    </source>
</evidence>
<dbReference type="AlphaFoldDB" id="A0A0H3EMG3"/>
<dbReference type="InterPro" id="IPR003004">
    <property type="entry name" value="GspF/PilC"/>
</dbReference>
<dbReference type="Pfam" id="PF00482">
    <property type="entry name" value="T2SSF"/>
    <property type="match status" value="2"/>
</dbReference>
<comment type="function">
    <text evidence="1">Component of the type II secretion system inner membrane complex required for the energy-dependent secretion of extracellular factors such as proteases and toxins from the periplasm.</text>
</comment>
<dbReference type="InterPro" id="IPR018076">
    <property type="entry name" value="T2SS_GspF_dom"/>
</dbReference>
<evidence type="ECO:0000256" key="2">
    <source>
        <dbReference type="ARBA" id="ARBA00004429"/>
    </source>
</evidence>
<keyword evidence="7 14" id="KW-0812">Transmembrane</keyword>
<keyword evidence="12 15" id="KW-0472">Membrane</keyword>
<evidence type="ECO:0000256" key="3">
    <source>
        <dbReference type="ARBA" id="ARBA00005745"/>
    </source>
</evidence>
<evidence type="ECO:0000256" key="14">
    <source>
        <dbReference type="RuleBase" id="RU003923"/>
    </source>
</evidence>
<keyword evidence="8" id="KW-0479">Metal-binding</keyword>
<reference evidence="17 18" key="1">
    <citation type="journal article" date="2010" name="BMC Genomics">
        <title>Genome sequence of adherent-invasive Escherichia coli and comparative genomic analysis with other E. coli pathotypes.</title>
        <authorList>
            <person name="Nash J.H."/>
            <person name="Villegas A."/>
            <person name="Kropinski A.M."/>
            <person name="Aguilar-Valenzuela R."/>
            <person name="Konczy P."/>
            <person name="Mascarenhas M."/>
            <person name="Ziebell K."/>
            <person name="Torres A.G."/>
            <person name="Karmali M.A."/>
            <person name="Coombes B.K."/>
        </authorList>
    </citation>
    <scope>NUCLEOTIDE SEQUENCE [LARGE SCALE GENOMIC DNA]</scope>
    <source>
        <strain evidence="18">NRG 857C / AIEC</strain>
    </source>
</reference>
<dbReference type="PANTHER" id="PTHR30012:SF0">
    <property type="entry name" value="TYPE II SECRETION SYSTEM PROTEIN F-RELATED"/>
    <property type="match status" value="1"/>
</dbReference>
<dbReference type="GO" id="GO:0015628">
    <property type="term" value="P:protein secretion by the type II secretion system"/>
    <property type="evidence" value="ECO:0007669"/>
    <property type="project" value="InterPro"/>
</dbReference>
<dbReference type="GO" id="GO:0015627">
    <property type="term" value="C:type II protein secretion system complex"/>
    <property type="evidence" value="ECO:0007669"/>
    <property type="project" value="InterPro"/>
</dbReference>
<dbReference type="FunFam" id="1.20.81.30:FF:000001">
    <property type="entry name" value="Type II secretion system protein F"/>
    <property type="match status" value="2"/>
</dbReference>
<evidence type="ECO:0000256" key="1">
    <source>
        <dbReference type="ARBA" id="ARBA00002684"/>
    </source>
</evidence>
<gene>
    <name evidence="17" type="ordered locus">NRG857_16485</name>
</gene>
<evidence type="ECO:0000259" key="16">
    <source>
        <dbReference type="Pfam" id="PF00482"/>
    </source>
</evidence>
<protein>
    <recommendedName>
        <fullName evidence="13">General secretion pathway protein F</fullName>
    </recommendedName>
</protein>
<keyword evidence="6" id="KW-0997">Cell inner membrane</keyword>
<evidence type="ECO:0000256" key="5">
    <source>
        <dbReference type="ARBA" id="ARBA00022475"/>
    </source>
</evidence>
<dbReference type="GO" id="GO:0005886">
    <property type="term" value="C:plasma membrane"/>
    <property type="evidence" value="ECO:0007669"/>
    <property type="project" value="UniProtKB-SubCell"/>
</dbReference>
<dbReference type="PROSITE" id="PS00874">
    <property type="entry name" value="T2SP_F"/>
    <property type="match status" value="1"/>
</dbReference>
<evidence type="ECO:0000256" key="7">
    <source>
        <dbReference type="ARBA" id="ARBA00022692"/>
    </source>
</evidence>
<feature type="domain" description="Type II secretion system protein GspF" evidence="16">
    <location>
        <begin position="267"/>
        <end position="388"/>
    </location>
</feature>
<evidence type="ECO:0000313" key="17">
    <source>
        <dbReference type="EMBL" id="ADR28705.1"/>
    </source>
</evidence>
<dbReference type="GO" id="GO:0046872">
    <property type="term" value="F:metal ion binding"/>
    <property type="evidence" value="ECO:0007669"/>
    <property type="project" value="UniProtKB-KW"/>
</dbReference>
<keyword evidence="18" id="KW-1185">Reference proteome</keyword>
<dbReference type="PRINTS" id="PR00812">
    <property type="entry name" value="BCTERIALGSPF"/>
</dbReference>
<feature type="transmembrane region" description="Helical" evidence="15">
    <location>
        <begin position="164"/>
        <end position="186"/>
    </location>
</feature>
<proteinExistence type="inferred from homology"/>